<sequence length="977" mass="97949">MHTLSGVACSGTATVAGWIDWNRDGAFGAAERSAPVACDGSVDLVWTVPDDVRPALDAPTYLRLRIASDASELASASGVALSGEAEDYALRVAVPTISVTKSLPERAEGDDQFAVVLSRGDELARATTAGSGTSATTGAVVVEPGDGYRITDVPVSADLADYVPSIACTDASGGQVAVTGAAPEWTLPALDADDQVSCTVTNTLARPSVLLTKSASAVADVDGNGPDAGDEVEYSFTVTNTGNVVLDPVVVSDPTAGPVTCPPGPLAPGRSVVCGPVTHTLTQAEVNAGTLVNTATATGTPPSGRPVTSTDSTTTAIPVRRALELVKSAGELVDLDGNGPDAGDTVVFSFRVTNTGNVPLDPVVVDDPVVGPVACPTGPLVPGDSFDCASVTRALTQAEIDAGALRNTATATGTAPDGGTATSTDHTSTVVVAAPSVSLAKSPSAVSDVDGNGPDAGDTITYSFLVTNTGNVTLDPVTVTDSRVGPVTCAPGPLAPASTRECTAAPYTLTQADVDAGEVENSAEARGTSPSGQVVTATDTVTTPVAATPSIGIVKTASAVSDVDGDGHDAGDTISYAFTVTNTGPVTLTSVTVTDDRLGVVSCPEGPLAPGASVECTAPAYVLKQKDVDAGKVDNQATASGLPPSLVPVIATDTATVAVVRTPSIGLVKAAGPITDTDANGPDAGDTVTYAFTATNTGNVTLNPVTVSDAHLDPVTCPPGPLAPGASVDCTAAPYTLTQNDVDTGQVPNTATATGVSPTGPVTADDSDVVAIPTIRDIALDKTAGPLVDTDANGPDAGDTITFAFRVTNTGNVTLDPVEVTDPLAGQVTCPAGPLAPGASFDCTAAPYTLTQPDVDAAEVRNTATATGTDPSGEPVSDTDSTRTLINPEGAITLTKTPDAPDAPSAGDTVPYRLTVTNSGAVTLRDITVTDPMLGEVTCPTTPWPPARRWTARPPRTPSPRPTSTRARSTTPRWPQA</sequence>
<dbReference type="EMBL" id="JBHTEY010000004">
    <property type="protein sequence ID" value="MFC7613897.1"/>
    <property type="molecule type" value="Genomic_DNA"/>
</dbReference>
<accession>A0ABW2TJG4</accession>
<dbReference type="PANTHER" id="PTHR34819:SF3">
    <property type="entry name" value="CELL SURFACE PROTEIN"/>
    <property type="match status" value="1"/>
</dbReference>
<proteinExistence type="predicted"/>
<feature type="domain" description="DUF7507" evidence="3">
    <location>
        <begin position="207"/>
        <end position="309"/>
    </location>
</feature>
<keyword evidence="5" id="KW-1185">Reference proteome</keyword>
<feature type="region of interest" description="Disordered" evidence="1">
    <location>
        <begin position="864"/>
        <end position="911"/>
    </location>
</feature>
<gene>
    <name evidence="4" type="ORF">ACFQV2_10380</name>
</gene>
<feature type="domain" description="DUF7507" evidence="3">
    <location>
        <begin position="662"/>
        <end position="765"/>
    </location>
</feature>
<feature type="domain" description="DUF7507" evidence="3">
    <location>
        <begin position="891"/>
        <end position="947"/>
    </location>
</feature>
<dbReference type="InterPro" id="IPR051172">
    <property type="entry name" value="Chlamydia_OmcB"/>
</dbReference>
<feature type="compositionally biased region" description="Polar residues" evidence="1">
    <location>
        <begin position="741"/>
        <end position="757"/>
    </location>
</feature>
<evidence type="ECO:0000259" key="3">
    <source>
        <dbReference type="Pfam" id="PF24346"/>
    </source>
</evidence>
<feature type="region of interest" description="Disordered" evidence="1">
    <location>
        <begin position="741"/>
        <end position="764"/>
    </location>
</feature>
<protein>
    <submittedName>
        <fullName evidence="4">GEVED domain-containing protein</fullName>
    </submittedName>
</protein>
<dbReference type="Proteomes" id="UP001596512">
    <property type="component" value="Unassembled WGS sequence"/>
</dbReference>
<dbReference type="Pfam" id="PF24346">
    <property type="entry name" value="DUF7507"/>
    <property type="match status" value="7"/>
</dbReference>
<feature type="domain" description="DUF7507" evidence="3">
    <location>
        <begin position="322"/>
        <end position="423"/>
    </location>
</feature>
<feature type="compositionally biased region" description="Low complexity" evidence="1">
    <location>
        <begin position="962"/>
        <end position="977"/>
    </location>
</feature>
<dbReference type="InterPro" id="IPR047589">
    <property type="entry name" value="DUF11_rpt"/>
</dbReference>
<name>A0ABW2TJG4_9PSEU</name>
<dbReference type="PANTHER" id="PTHR34819">
    <property type="entry name" value="LARGE CYSTEINE-RICH PERIPLASMIC PROTEIN OMCB"/>
    <property type="match status" value="1"/>
</dbReference>
<dbReference type="InterPro" id="IPR055354">
    <property type="entry name" value="DUF7507"/>
</dbReference>
<evidence type="ECO:0000313" key="4">
    <source>
        <dbReference type="EMBL" id="MFC7613897.1"/>
    </source>
</evidence>
<evidence type="ECO:0000313" key="5">
    <source>
        <dbReference type="Proteomes" id="UP001596512"/>
    </source>
</evidence>
<feature type="domain" description="DUF7507" evidence="3">
    <location>
        <begin position="548"/>
        <end position="648"/>
    </location>
</feature>
<feature type="region of interest" description="Disordered" evidence="1">
    <location>
        <begin position="938"/>
        <end position="977"/>
    </location>
</feature>
<feature type="domain" description="DUF7507" evidence="3">
    <location>
        <begin position="434"/>
        <end position="537"/>
    </location>
</feature>
<comment type="caution">
    <text evidence="4">The sequence shown here is derived from an EMBL/GenBank/DDBJ whole genome shotgun (WGS) entry which is preliminary data.</text>
</comment>
<evidence type="ECO:0000259" key="2">
    <source>
        <dbReference type="Pfam" id="PF20009"/>
    </source>
</evidence>
<dbReference type="NCBIfam" id="TIGR01451">
    <property type="entry name" value="B_ant_repeat"/>
    <property type="match status" value="7"/>
</dbReference>
<evidence type="ECO:0000256" key="1">
    <source>
        <dbReference type="SAM" id="MobiDB-lite"/>
    </source>
</evidence>
<dbReference type="InterPro" id="IPR045474">
    <property type="entry name" value="GEVED"/>
</dbReference>
<feature type="domain" description="GEVED" evidence="2">
    <location>
        <begin position="15"/>
        <end position="90"/>
    </location>
</feature>
<feature type="domain" description="DUF7507" evidence="3">
    <location>
        <begin position="778"/>
        <end position="878"/>
    </location>
</feature>
<dbReference type="Pfam" id="PF20009">
    <property type="entry name" value="GEVED"/>
    <property type="match status" value="1"/>
</dbReference>
<reference evidence="5" key="1">
    <citation type="journal article" date="2019" name="Int. J. Syst. Evol. Microbiol.">
        <title>The Global Catalogue of Microorganisms (GCM) 10K type strain sequencing project: providing services to taxonomists for standard genome sequencing and annotation.</title>
        <authorList>
            <consortium name="The Broad Institute Genomics Platform"/>
            <consortium name="The Broad Institute Genome Sequencing Center for Infectious Disease"/>
            <person name="Wu L."/>
            <person name="Ma J."/>
        </authorList>
    </citation>
    <scope>NUCLEOTIDE SEQUENCE [LARGE SCALE GENOMIC DNA]</scope>
    <source>
        <strain evidence="5">JCM 17695</strain>
    </source>
</reference>
<organism evidence="4 5">
    <name type="scientific">Actinokineospora soli</name>
    <dbReference type="NCBI Taxonomy" id="1048753"/>
    <lineage>
        <taxon>Bacteria</taxon>
        <taxon>Bacillati</taxon>
        <taxon>Actinomycetota</taxon>
        <taxon>Actinomycetes</taxon>
        <taxon>Pseudonocardiales</taxon>
        <taxon>Pseudonocardiaceae</taxon>
        <taxon>Actinokineospora</taxon>
    </lineage>
</organism>
<feature type="region of interest" description="Disordered" evidence="1">
    <location>
        <begin position="294"/>
        <end position="313"/>
    </location>
</feature>